<proteinExistence type="predicted"/>
<organism evidence="2">
    <name type="scientific">Bradyrhizobium septentrionale</name>
    <dbReference type="NCBI Taxonomy" id="1404411"/>
    <lineage>
        <taxon>Bacteria</taxon>
        <taxon>Pseudomonadati</taxon>
        <taxon>Pseudomonadota</taxon>
        <taxon>Alphaproteobacteria</taxon>
        <taxon>Hyphomicrobiales</taxon>
        <taxon>Nitrobacteraceae</taxon>
        <taxon>Bradyrhizobium</taxon>
    </lineage>
</organism>
<gene>
    <name evidence="2" type="ORF">HAP48_048115</name>
</gene>
<dbReference type="RefSeq" id="WP_166217211.1">
    <property type="nucleotide sequence ID" value="NZ_CP088284.1"/>
</dbReference>
<dbReference type="PANTHER" id="PTHR32060:SF22">
    <property type="entry name" value="CARBOXYL-TERMINAL-PROCESSING PEPTIDASE 3, CHLOROPLASTIC"/>
    <property type="match status" value="1"/>
</dbReference>
<sequence length="642" mass="70010">MADTHGISVEANDRKAAGQQAEEIIRSPAGLEIAKTFALGGATVDAAMVYSVEDRRRVLAQVSFALDNFYVHLPRKKSIYGFDPVRALALLRLRGEALTDGEFHESLVEILARVRDRHVMFFGRSPYGYSAVLPFTIETCWENGNELYVVTKIDAGTSQKTLSVGTRVSHWNGIPIDRYVRLNANLFDGGNEAASVARSLAFLTHRPLTQFGPPLEEWVDLRFLDRNGAMAEERFAWIGFDVATLPSAPALGRNLTGFGGDVLLMDLQTARRVRSAPQTFDALQPLQPVAPPLGVPVIQGRGANGVFDYGTLATHDGTFAYLRFWSFSANNVDDLVDALAPVLGTLPQDGLVFDMRGNTGGYIAAGERLLQLFGARPIVPARFQFRITDATRAMAEASDEFAPWRPSFVEAFGTGEEYTRGIPIEGDEADYNKVGRKYAGPVVLISDALAFSTADIFAAGFIDNGIGTVICTDANMAAAGGNNWGWDVVRLFNPDFRVDGKFKVDFNSGKLSKQVRDAFNALGISLSNGSTLSPGRPQFDGTVWTIQDGALTHLVRDVPWMSPDLEVYLAKSPAGLADLPSGIYLSLTMRRALRVKANEGRVLEDVGIVPDIVYHMTLRDVLEKNQDLLERAGKELIGVAIA</sequence>
<evidence type="ECO:0000313" key="2">
    <source>
        <dbReference type="EMBL" id="NVI50427.1"/>
    </source>
</evidence>
<dbReference type="Pfam" id="PF03572">
    <property type="entry name" value="Peptidase_S41"/>
    <property type="match status" value="1"/>
</dbReference>
<feature type="domain" description="Tail specific protease" evidence="1">
    <location>
        <begin position="319"/>
        <end position="472"/>
    </location>
</feature>
<dbReference type="InterPro" id="IPR005151">
    <property type="entry name" value="Tail-specific_protease"/>
</dbReference>
<reference evidence="2" key="1">
    <citation type="submission" date="2020-06" db="EMBL/GenBank/DDBJ databases">
        <title>Whole Genome Sequence of Bradyrhizobium sp. Strain 1S1.</title>
        <authorList>
            <person name="Bromfield E.S.P."/>
            <person name="Cloutier S."/>
        </authorList>
    </citation>
    <scope>NUCLEOTIDE SEQUENCE [LARGE SCALE GENOMIC DNA]</scope>
    <source>
        <strain evidence="2">1S1</strain>
    </source>
</reference>
<dbReference type="EMBL" id="JAAOLE020000002">
    <property type="protein sequence ID" value="NVI50427.1"/>
    <property type="molecule type" value="Genomic_DNA"/>
</dbReference>
<name>A0A974A739_9BRAD</name>
<dbReference type="GO" id="GO:0004175">
    <property type="term" value="F:endopeptidase activity"/>
    <property type="evidence" value="ECO:0007669"/>
    <property type="project" value="TreeGrafter"/>
</dbReference>
<dbReference type="GO" id="GO:0006508">
    <property type="term" value="P:proteolysis"/>
    <property type="evidence" value="ECO:0007669"/>
    <property type="project" value="InterPro"/>
</dbReference>
<protein>
    <recommendedName>
        <fullName evidence="1">Tail specific protease domain-containing protein</fullName>
    </recommendedName>
</protein>
<dbReference type="GO" id="GO:0008236">
    <property type="term" value="F:serine-type peptidase activity"/>
    <property type="evidence" value="ECO:0007669"/>
    <property type="project" value="InterPro"/>
</dbReference>
<comment type="caution">
    <text evidence="2">The sequence shown here is derived from an EMBL/GenBank/DDBJ whole genome shotgun (WGS) entry which is preliminary data.</text>
</comment>
<dbReference type="PANTHER" id="PTHR32060">
    <property type="entry name" value="TAIL-SPECIFIC PROTEASE"/>
    <property type="match status" value="1"/>
</dbReference>
<dbReference type="SUPFAM" id="SSF52096">
    <property type="entry name" value="ClpP/crotonase"/>
    <property type="match status" value="1"/>
</dbReference>
<dbReference type="AlphaFoldDB" id="A0A974A739"/>
<dbReference type="Gene3D" id="3.90.226.10">
    <property type="entry name" value="2-enoyl-CoA Hydratase, Chain A, domain 1"/>
    <property type="match status" value="1"/>
</dbReference>
<dbReference type="InterPro" id="IPR029045">
    <property type="entry name" value="ClpP/crotonase-like_dom_sf"/>
</dbReference>
<accession>A0A974A739</accession>
<evidence type="ECO:0000259" key="1">
    <source>
        <dbReference type="Pfam" id="PF03572"/>
    </source>
</evidence>